<evidence type="ECO:0000256" key="4">
    <source>
        <dbReference type="SAM" id="MobiDB-lite"/>
    </source>
</evidence>
<dbReference type="InterPro" id="IPR001007">
    <property type="entry name" value="VWF_dom"/>
</dbReference>
<feature type="region of interest" description="Disordered" evidence="4">
    <location>
        <begin position="565"/>
        <end position="589"/>
    </location>
</feature>
<feature type="compositionally biased region" description="Basic and acidic residues" evidence="4">
    <location>
        <begin position="2483"/>
        <end position="2509"/>
    </location>
</feature>
<evidence type="ECO:0000313" key="6">
    <source>
        <dbReference type="EMBL" id="KAF7412022.1"/>
    </source>
</evidence>
<name>A0A834NJT1_VESVU</name>
<feature type="compositionally biased region" description="Basic and acidic residues" evidence="4">
    <location>
        <begin position="2740"/>
        <end position="2758"/>
    </location>
</feature>
<feature type="compositionally biased region" description="Basic and acidic residues" evidence="4">
    <location>
        <begin position="747"/>
        <end position="774"/>
    </location>
</feature>
<protein>
    <recommendedName>
        <fullName evidence="5">VWFC domain-containing protein</fullName>
    </recommendedName>
</protein>
<evidence type="ECO:0000256" key="3">
    <source>
        <dbReference type="ARBA" id="ARBA00022729"/>
    </source>
</evidence>
<feature type="compositionally biased region" description="Polar residues" evidence="4">
    <location>
        <begin position="658"/>
        <end position="668"/>
    </location>
</feature>
<comment type="caution">
    <text evidence="6">The sequence shown here is derived from an EMBL/GenBank/DDBJ whole genome shotgun (WGS) entry which is preliminary data.</text>
</comment>
<feature type="compositionally biased region" description="Basic and acidic residues" evidence="4">
    <location>
        <begin position="821"/>
        <end position="833"/>
    </location>
</feature>
<feature type="region of interest" description="Disordered" evidence="4">
    <location>
        <begin position="952"/>
        <end position="1095"/>
    </location>
</feature>
<feature type="region of interest" description="Disordered" evidence="4">
    <location>
        <begin position="1242"/>
        <end position="1320"/>
    </location>
</feature>
<feature type="compositionally biased region" description="Polar residues" evidence="4">
    <location>
        <begin position="735"/>
        <end position="746"/>
    </location>
</feature>
<feature type="region of interest" description="Disordered" evidence="4">
    <location>
        <begin position="1136"/>
        <end position="1160"/>
    </location>
</feature>
<dbReference type="PANTHER" id="PTHR46698:SF3">
    <property type="entry name" value="TENECTIN ISOFORM 1-RELATED"/>
    <property type="match status" value="1"/>
</dbReference>
<accession>A0A834NJT1</accession>
<reference evidence="6" key="1">
    <citation type="journal article" date="2020" name="G3 (Bethesda)">
        <title>High-Quality Assemblies for Three Invasive Social Wasps from the &lt;i&gt;Vespula&lt;/i&gt; Genus.</title>
        <authorList>
            <person name="Harrop T.W.R."/>
            <person name="Guhlin J."/>
            <person name="McLaughlin G.M."/>
            <person name="Permina E."/>
            <person name="Stockwell P."/>
            <person name="Gilligan J."/>
            <person name="Le Lec M.F."/>
            <person name="Gruber M.A.M."/>
            <person name="Quinn O."/>
            <person name="Lovegrove M."/>
            <person name="Duncan E.J."/>
            <person name="Remnant E.J."/>
            <person name="Van Eeckhoven J."/>
            <person name="Graham B."/>
            <person name="Knapp R.A."/>
            <person name="Langford K.W."/>
            <person name="Kronenberg Z."/>
            <person name="Press M.O."/>
            <person name="Eacker S.M."/>
            <person name="Wilson-Rankin E.E."/>
            <person name="Purcell J."/>
            <person name="Lester P.J."/>
            <person name="Dearden P.K."/>
        </authorList>
    </citation>
    <scope>NUCLEOTIDE SEQUENCE</scope>
    <source>
        <strain evidence="6">Marl-1</strain>
    </source>
</reference>
<feature type="region of interest" description="Disordered" evidence="4">
    <location>
        <begin position="1546"/>
        <end position="1566"/>
    </location>
</feature>
<organism evidence="6 7">
    <name type="scientific">Vespula vulgaris</name>
    <name type="common">Yellow jacket</name>
    <name type="synonym">Wasp</name>
    <dbReference type="NCBI Taxonomy" id="7454"/>
    <lineage>
        <taxon>Eukaryota</taxon>
        <taxon>Metazoa</taxon>
        <taxon>Ecdysozoa</taxon>
        <taxon>Arthropoda</taxon>
        <taxon>Hexapoda</taxon>
        <taxon>Insecta</taxon>
        <taxon>Pterygota</taxon>
        <taxon>Neoptera</taxon>
        <taxon>Endopterygota</taxon>
        <taxon>Hymenoptera</taxon>
        <taxon>Apocrita</taxon>
        <taxon>Aculeata</taxon>
        <taxon>Vespoidea</taxon>
        <taxon>Vespidae</taxon>
        <taxon>Vespinae</taxon>
        <taxon>Vespula</taxon>
    </lineage>
</organism>
<feature type="compositionally biased region" description="Basic and acidic residues" evidence="4">
    <location>
        <begin position="2307"/>
        <end position="2321"/>
    </location>
</feature>
<feature type="region of interest" description="Disordered" evidence="4">
    <location>
        <begin position="1414"/>
        <end position="1483"/>
    </location>
</feature>
<feature type="compositionally biased region" description="Basic and acidic residues" evidence="4">
    <location>
        <begin position="565"/>
        <end position="576"/>
    </location>
</feature>
<feature type="domain" description="VWFC" evidence="5">
    <location>
        <begin position="255"/>
        <end position="322"/>
    </location>
</feature>
<feature type="region of interest" description="Disordered" evidence="4">
    <location>
        <begin position="732"/>
        <end position="799"/>
    </location>
</feature>
<feature type="compositionally biased region" description="Low complexity" evidence="4">
    <location>
        <begin position="1431"/>
        <end position="1445"/>
    </location>
</feature>
<feature type="compositionally biased region" description="Basic and acidic residues" evidence="4">
    <location>
        <begin position="1242"/>
        <end position="1267"/>
    </location>
</feature>
<feature type="region of interest" description="Disordered" evidence="4">
    <location>
        <begin position="392"/>
        <end position="414"/>
    </location>
</feature>
<gene>
    <name evidence="6" type="ORF">HZH66_000918</name>
</gene>
<dbReference type="GO" id="GO:0005576">
    <property type="term" value="C:extracellular region"/>
    <property type="evidence" value="ECO:0007669"/>
    <property type="project" value="UniProtKB-SubCell"/>
</dbReference>
<evidence type="ECO:0000256" key="1">
    <source>
        <dbReference type="ARBA" id="ARBA00004613"/>
    </source>
</evidence>
<feature type="compositionally biased region" description="Basic and acidic residues" evidence="4">
    <location>
        <begin position="860"/>
        <end position="878"/>
    </location>
</feature>
<feature type="compositionally biased region" description="Acidic residues" evidence="4">
    <location>
        <begin position="960"/>
        <end position="974"/>
    </location>
</feature>
<dbReference type="Gene3D" id="6.20.200.20">
    <property type="match status" value="1"/>
</dbReference>
<feature type="region of interest" description="Disordered" evidence="4">
    <location>
        <begin position="2687"/>
        <end position="2860"/>
    </location>
</feature>
<feature type="compositionally biased region" description="Polar residues" evidence="4">
    <location>
        <begin position="2840"/>
        <end position="2854"/>
    </location>
</feature>
<sequence length="3095" mass="344761">MSRRKRIRRKDTYMSRRIGRKISVDMSTLSTSSYRSEIILCLVIFLVPQCTHSAPVYEQDTTQVAEYDGGATGCYYNFQHYQEGDRIITNEPCLNCTCHNRMLMCYLRVCPFSKAIGQDCTVEKRPDQCCPVITCPEVPVQLLTSTTNTPATSDSTEIGFHDNYGCKINDRFYPDGAQLPLDPQNPCELCYCIKNRTTCVIQECTLRVAGCKPAYQPGVCCPVKYNCEYDEELETTVGPISGLIITTTIAPGTAPHCYYEGKFYEDGELIYSTQPCQHCYCFRGDIACAVQDCGTPMKTHGENCTALPPPEGECCPTTYQCEDNGQSGSITIPEGIEQTSEISQVQTMVTISKKVEEPEKQEFAITSEPFSGADNAISHDYEIKAEQTEKSIKAVESTEKSTETTEEKEVPESETIYGSEGINLPEEHDIKLAPVNVPNTEIKPTDEAQMIQNQNTQAPILIKETEKTISIEQTETPIPTERIIIPIYTEKSVMPLVTENTEKPITTEKTEAYVFEKQTEIPITLEKSEDASTKLSESVEEATEISITEIMPPVSSSLEGLETKTETVKKEHKIEQPESTEENVTLEEHQTEAVTIEGAMKAEELTEHLISEQEHTENTYELVPSEETTNPQGPSEESENSTEVTVSAEGVSEKIIETISQYENTTTKPFEDEKQSSLDTKESEIPQEIAEKTTTLKPEKSSIAEITESGKPVEINESGKVESFEITTGLLGVQETEQQYPPTKTNIEQKSESSELGLELKEKLPPLAPKRDDFGSPGIEINQQPFIKEPNGTDIDKQIFENTPGYKTEDKESIPEIHIIESNVDIKKPEMHAPESLVTETPEEAITSETASISKGKTSTKYEENKIETETKAEKPTEETISNQKETSTTEITLTALDTKATRTPEYHISTEAHTIQEEFEHTEKSIISDVTDTVGSLFQLTEKIVTVEEFPTKGLTLVESEETSSEEVSSEISDDSKEAIPEKERFNEEEGKVEVKLQKPSPEKTSTESSISKEELTSIPTSEKSVKEGVHTISETSPVKKQPEIPQSEIQPTETNTQEKQVNIIDTEQKESTETPKVSRPSETEQKEFMETSKINKPNVIHAVNEISAPEEAQIMKITEPIAVSEETTIASEMMSKESTAKQTEEHVPETTKINKNIIPEEVSEQSVILNNKSTESIEIAETQTSVPIVIEEEPSIEGKSTEIPLLVEIEHTPTLISEEKSISEEEKKYEVISTKEELTEKTLTEIQTTEKSRAKEESKEEKETESSVPGKYASTETSTIEVKNTEIFSEPFTEKISEGEEQKFEEEKSTEFAVEEGKEPIVSLEKEVTEIITEQKPSKISIPEQPEISTMISESENGVFEDNIREQFTEQAAVSESFSEHSESTTEFSRETISPITKSKVPIVLYTEEKKHPETETLMTKESSTEIPIQQEKSTSIESISEELIPKEQEETIDTTKISDDVNGSTSQPEESYKKPTEAATPVESFMTTKEQEIEGHTKGIFEEKLNKEENHKLTSSIGTLTEIPIIKEATEIPETEDKLQKTTPEIDEEKTTTKSIETHEEHSTIAPFKEEISTVKLTLLTGISSERPIEYSTEQQLADITEMILTNEITESAESKPISSDIPGEGNCLVDGQSYYNNSAIPPANPCQLSCQCISSIIQCELILCPPPPTHLFNCMPVHTSGASCCPIYTCDSTPTIELEAENHMIEHPTPKYEESEKPEHITSIPKVTEITLAFSDHTGEGENQEHVLSHPHTLETVSEHGSEIVKEESLVEERVTISSIESINEKSTIVQEHKKSQEVSSKEPFIIDTSEQSTIESTLSIATQKTEEITDQEKEVVKFSSSTEESIVEQITEKVISSFTIEYEHSTEIFTNTSAPVATKTETTVLMGESEKIPEGDIAEGVSKETTEQVETMSETSIPTVSELSNEVTEGQYKKSEAPGSAQKVIVPTESDITLTEKEIAQSAEFEGQTKIEIKTTEEKEQPDKLIEVTSEQPTEHYINQEFTDINKLVATSEESPQAPKEAKPMPVEHKMVEISNINPSESNAEISTEIGLLITDDQTDISKTVTTTESESVSSYEEITTPTIENSQSTKVQESEILQEEKDKTIEQTTKSIQKSTETSTQQSMNQTDIPMVFKKQSIVHIEETPIPLISKETESSTSTKIGFTERIVTLKSETPLSSVEEHTGSTIEIQTSTFVSVEEHKENEEIPKTELTQKEEKPVVTTTEKKISEPIEIQVTEHNITAVDSTTPTIEKHVTMTIEEETMKFEKKSTKEPVQEHTTLLISPIHEEIFAIATPYNEKTSESIPVEKEQTEEKTLGSIEGGTVGSNAIIEEQTISPGIPIIHAEEEHQQPEEIIQKPFKEEAITSTSIIEVQPSLPIDEKTEQHPSKEVSLNVEISPTVKSESITTDVTERDEQIEEHKPKEKEQVHKGQPIGTPEISEVTETLVIVKEKPVESSTTKEKPIEFSTSEEQLIKSSISEEKPIEFPTSEEKSIESSTPKEKQNEIYTPSDFSMPKKELIESSTLEGQPFESTSQKKPIESLALEEKPIEPLIPIKDLIEIEQETEAPINKEEILKPSTYEDEIEKTSEKAPFEETQTTIKENVFKIHLKVSSTETIQTEPVEEQKGGITEKHFITPIEEEILEIPESTESILIKGQKPTEGTAVTDYSITEEKATTVSAIHEEVQPTEAPVPIKEDPSKGEVETTEAVVSNEVTIKEQSITEPITEESMTTLEEAQKNKEEITKPTLSKEKPVLPSLSSITEEVEEKITTGPIVAEEQEPEILSEKEQNTTQSSTEGFITKLRPIPTEVSITETSEKMSEKDHEEGQEEVQSHVGVTQLESSSQIPQTDKSEGQLTVGLDEEHLQPINHTIENSEPILEEHHMTSSVTPQTGVEYPEQTVSGEDNPHFPMHGGSYLNPDEDYDEDDQAIYGPGTCRYGGKVYMSAQQIPRDDPCDFCFCFRSDIICLQQSCPPPIPGCHEEPISGFCCPRYECPVSMATSLNITTTTTTTTTTLPPHFLTHAYKGAAKRSGCQIRGQAYHVGEVITSASGPCLHCTCGGDGNMKCDPRVCSPEPMLRQMIAAATARRRR</sequence>
<dbReference type="SUPFAM" id="SSF57603">
    <property type="entry name" value="FnI-like domain"/>
    <property type="match status" value="6"/>
</dbReference>
<feature type="compositionally biased region" description="Polar residues" evidence="4">
    <location>
        <begin position="1419"/>
        <end position="1430"/>
    </location>
</feature>
<feature type="compositionally biased region" description="Polar residues" evidence="4">
    <location>
        <begin position="1049"/>
        <end position="1067"/>
    </location>
</feature>
<feature type="compositionally biased region" description="Basic and acidic residues" evidence="4">
    <location>
        <begin position="1294"/>
        <end position="1320"/>
    </location>
</feature>
<feature type="compositionally biased region" description="Basic and acidic residues" evidence="4">
    <location>
        <begin position="1552"/>
        <end position="1566"/>
    </location>
</feature>
<dbReference type="InterPro" id="IPR052424">
    <property type="entry name" value="Kielin_Chordin-BMP_Reg"/>
</dbReference>
<feature type="region of interest" description="Disordered" evidence="4">
    <location>
        <begin position="1372"/>
        <end position="1395"/>
    </location>
</feature>
<dbReference type="Gene3D" id="2.10.70.10">
    <property type="entry name" value="Complement Module, domain 1"/>
    <property type="match status" value="1"/>
</dbReference>
<feature type="region of interest" description="Disordered" evidence="4">
    <location>
        <begin position="2407"/>
        <end position="2550"/>
    </location>
</feature>
<feature type="region of interest" description="Disordered" evidence="4">
    <location>
        <begin position="821"/>
        <end position="891"/>
    </location>
</feature>
<evidence type="ECO:0000313" key="7">
    <source>
        <dbReference type="Proteomes" id="UP000614350"/>
    </source>
</evidence>
<feature type="compositionally biased region" description="Polar residues" evidence="4">
    <location>
        <begin position="847"/>
        <end position="859"/>
    </location>
</feature>
<dbReference type="EMBL" id="JACSEA010000001">
    <property type="protein sequence ID" value="KAF7412022.1"/>
    <property type="molecule type" value="Genomic_DNA"/>
</dbReference>
<dbReference type="PANTHER" id="PTHR46698">
    <property type="entry name" value="CROSSVEINLESS 2"/>
    <property type="match status" value="1"/>
</dbReference>
<dbReference type="Proteomes" id="UP000614350">
    <property type="component" value="Unassembled WGS sequence"/>
</dbReference>
<feature type="compositionally biased region" description="Basic and acidic residues" evidence="4">
    <location>
        <begin position="1136"/>
        <end position="1151"/>
    </location>
</feature>
<feature type="compositionally biased region" description="Polar residues" evidence="4">
    <location>
        <begin position="2471"/>
        <end position="2482"/>
    </location>
</feature>
<feature type="compositionally biased region" description="Basic and acidic residues" evidence="4">
    <location>
        <begin position="2699"/>
        <end position="2708"/>
    </location>
</feature>
<feature type="compositionally biased region" description="Basic and acidic residues" evidence="4">
    <location>
        <begin position="1380"/>
        <end position="1392"/>
    </location>
</feature>
<feature type="compositionally biased region" description="Polar residues" evidence="4">
    <location>
        <begin position="2713"/>
        <end position="2739"/>
    </location>
</feature>
<feature type="region of interest" description="Disordered" evidence="4">
    <location>
        <begin position="2307"/>
        <end position="2328"/>
    </location>
</feature>
<feature type="compositionally biased region" description="Basic and acidic residues" evidence="4">
    <location>
        <begin position="975"/>
        <end position="1017"/>
    </location>
</feature>
<feature type="region of interest" description="Disordered" evidence="4">
    <location>
        <begin position="2574"/>
        <end position="2601"/>
    </location>
</feature>
<feature type="compositionally biased region" description="Basic and acidic residues" evidence="4">
    <location>
        <begin position="392"/>
        <end position="411"/>
    </location>
</feature>
<feature type="compositionally biased region" description="Basic and acidic residues" evidence="4">
    <location>
        <begin position="2415"/>
        <end position="2434"/>
    </location>
</feature>
<feature type="region of interest" description="Disordered" evidence="4">
    <location>
        <begin position="612"/>
        <end position="699"/>
    </location>
</feature>
<feature type="compositionally biased region" description="Basic and acidic residues" evidence="4">
    <location>
        <begin position="2454"/>
        <end position="2469"/>
    </location>
</feature>
<feature type="compositionally biased region" description="Polar residues" evidence="4">
    <location>
        <begin position="881"/>
        <end position="891"/>
    </location>
</feature>
<dbReference type="PROSITE" id="PS50184">
    <property type="entry name" value="VWFC_2"/>
    <property type="match status" value="2"/>
</dbReference>
<comment type="subcellular location">
    <subcellularLocation>
        <location evidence="1">Secreted</location>
    </subcellularLocation>
</comment>
<evidence type="ECO:0000256" key="2">
    <source>
        <dbReference type="ARBA" id="ARBA00022525"/>
    </source>
</evidence>
<dbReference type="SMART" id="SM00214">
    <property type="entry name" value="VWC"/>
    <property type="match status" value="5"/>
</dbReference>
<proteinExistence type="predicted"/>
<feature type="domain" description="VWFC" evidence="5">
    <location>
        <begin position="2939"/>
        <end position="3000"/>
    </location>
</feature>
<keyword evidence="7" id="KW-1185">Reference proteome</keyword>
<evidence type="ECO:0000259" key="5">
    <source>
        <dbReference type="PROSITE" id="PS50184"/>
    </source>
</evidence>
<feature type="compositionally biased region" description="Basic and acidic residues" evidence="4">
    <location>
        <begin position="2820"/>
        <end position="2830"/>
    </location>
</feature>
<feature type="compositionally biased region" description="Basic and acidic residues" evidence="4">
    <location>
        <begin position="669"/>
        <end position="684"/>
    </location>
</feature>
<keyword evidence="3" id="KW-0732">Signal</keyword>
<keyword evidence="2" id="KW-0964">Secreted</keyword>
<feature type="compositionally biased region" description="Basic and acidic residues" evidence="4">
    <location>
        <begin position="1081"/>
        <end position="1092"/>
    </location>
</feature>
<feature type="compositionally biased region" description="Polar residues" evidence="4">
    <location>
        <begin position="2526"/>
        <end position="2541"/>
    </location>
</feature>